<evidence type="ECO:0000256" key="6">
    <source>
        <dbReference type="ARBA" id="ARBA00029327"/>
    </source>
</evidence>
<dbReference type="CDD" id="cd02809">
    <property type="entry name" value="alpha_hydroxyacid_oxid_FMN"/>
    <property type="match status" value="1"/>
</dbReference>
<gene>
    <name evidence="11" type="primary">LOC115629175</name>
</gene>
<dbReference type="FunFam" id="3.20.20.70:FF:000056">
    <property type="entry name" value="hydroxyacid oxidase 2"/>
    <property type="match status" value="1"/>
</dbReference>
<dbReference type="InterPro" id="IPR012133">
    <property type="entry name" value="Alpha-hydoxy_acid_DH_FMN"/>
</dbReference>
<dbReference type="Gene3D" id="3.20.20.70">
    <property type="entry name" value="Aldolase class I"/>
    <property type="match status" value="1"/>
</dbReference>
<keyword evidence="8" id="KW-0288">FMN</keyword>
<dbReference type="GO" id="GO:0010181">
    <property type="term" value="F:FMN binding"/>
    <property type="evidence" value="ECO:0007669"/>
    <property type="project" value="InterPro"/>
</dbReference>
<feature type="binding site" evidence="8">
    <location>
        <position position="106"/>
    </location>
    <ligand>
        <name>FMN</name>
        <dbReference type="ChEBI" id="CHEBI:58210"/>
    </ligand>
</feature>
<evidence type="ECO:0000313" key="10">
    <source>
        <dbReference type="Proteomes" id="UP000504634"/>
    </source>
</evidence>
<sequence>MSLVCVEDFEQNAKTKLEKNALDYYKSGAGEQYSLKLNRDAFKRLRLRPRCLRDVSQINISCEIFGHKLQWPLGIAPTAMQKMAHPDGEGGNARAAGKAGSIFILSTLSTTSLEDLAAAAPDTIKWFQLYIYKDRSLTESLVRRAEKANFKALVLTIDAPIFGHRRADVRNNFSLPSHLSLANFQDEKANGVITMKGASGINEYVSSQFDPTLSWKDIKWLKEITKLPIVVKGVLTAEDAILAREFGCHGVIVSNHGARQIDTVPASIEALPEVVKAVGNDLVVMMDGGILEGNDIFKALALGAKAVFVGRPAVWALAYNGQRGVEEMLHVLRKDFEITMALIGCQALKDIQPSMVAHESTYSKI</sequence>
<name>A0A6J2U1Q8_DROLE</name>
<evidence type="ECO:0000313" key="11">
    <source>
        <dbReference type="RefSeq" id="XP_030381413.1"/>
    </source>
</evidence>
<accession>A0A6J2U1Q8</accession>
<feature type="active site" description="Proton acceptor" evidence="7">
    <location>
        <position position="256"/>
    </location>
</feature>
<feature type="binding site" evidence="8">
    <location>
        <position position="128"/>
    </location>
    <ligand>
        <name>FMN</name>
        <dbReference type="ChEBI" id="CHEBI:58210"/>
    </ligand>
</feature>
<feature type="binding site" evidence="8">
    <location>
        <position position="232"/>
    </location>
    <ligand>
        <name>FMN</name>
        <dbReference type="ChEBI" id="CHEBI:58210"/>
    </ligand>
</feature>
<dbReference type="GeneID" id="115629175"/>
<dbReference type="GO" id="GO:0005782">
    <property type="term" value="C:peroxisomal matrix"/>
    <property type="evidence" value="ECO:0007669"/>
    <property type="project" value="TreeGrafter"/>
</dbReference>
<evidence type="ECO:0000256" key="4">
    <source>
        <dbReference type="ARBA" id="ARBA00024042"/>
    </source>
</evidence>
<dbReference type="EC" id="1.1.3.15" evidence="2"/>
<dbReference type="PROSITE" id="PS51349">
    <property type="entry name" value="FMN_HYDROXY_ACID_DH_2"/>
    <property type="match status" value="1"/>
</dbReference>
<evidence type="ECO:0000256" key="7">
    <source>
        <dbReference type="PIRSR" id="PIRSR000138-1"/>
    </source>
</evidence>
<comment type="catalytic activity">
    <reaction evidence="6">
        <text>2-hydroxyoctanoate + O2 = 2-oxooctanoate + H2O2</text>
        <dbReference type="Rhea" id="RHEA:67940"/>
        <dbReference type="ChEBI" id="CHEBI:15379"/>
        <dbReference type="ChEBI" id="CHEBI:16240"/>
        <dbReference type="ChEBI" id="CHEBI:133514"/>
        <dbReference type="ChEBI" id="CHEBI:176689"/>
    </reaction>
    <physiologicalReaction direction="left-to-right" evidence="6">
        <dbReference type="Rhea" id="RHEA:67941"/>
    </physiologicalReaction>
</comment>
<comment type="catalytic activity">
    <reaction evidence="5">
        <text>a (2S)-2-hydroxycarboxylate + O2 = a 2-oxocarboxylate + H2O2</text>
        <dbReference type="Rhea" id="RHEA:16789"/>
        <dbReference type="ChEBI" id="CHEBI:15379"/>
        <dbReference type="ChEBI" id="CHEBI:16240"/>
        <dbReference type="ChEBI" id="CHEBI:35179"/>
        <dbReference type="ChEBI" id="CHEBI:58123"/>
        <dbReference type="EC" id="1.1.3.15"/>
    </reaction>
    <physiologicalReaction direction="left-to-right" evidence="5">
        <dbReference type="Rhea" id="RHEA:16790"/>
    </physiologicalReaction>
</comment>
<feature type="binding site" evidence="8">
    <location>
        <begin position="310"/>
        <end position="311"/>
    </location>
    <ligand>
        <name>FMN</name>
        <dbReference type="ChEBI" id="CHEBI:58210"/>
    </ligand>
</feature>
<evidence type="ECO:0000256" key="1">
    <source>
        <dbReference type="ARBA" id="ARBA00001917"/>
    </source>
</evidence>
<feature type="binding site" evidence="8">
    <location>
        <position position="256"/>
    </location>
    <ligand>
        <name>glyoxylate</name>
        <dbReference type="ChEBI" id="CHEBI:36655"/>
    </ligand>
</feature>
<feature type="domain" description="FMN hydroxy acid dehydrogenase" evidence="9">
    <location>
        <begin position="1"/>
        <end position="361"/>
    </location>
</feature>
<feature type="binding site" evidence="8">
    <location>
        <position position="24"/>
    </location>
    <ligand>
        <name>glyoxylate</name>
        <dbReference type="ChEBI" id="CHEBI:36655"/>
    </ligand>
</feature>
<dbReference type="PANTHER" id="PTHR10578:SF149">
    <property type="entry name" value="2-HYDROXYACID OXIDASE 2"/>
    <property type="match status" value="1"/>
</dbReference>
<dbReference type="GO" id="GO:0001561">
    <property type="term" value="P:fatty acid alpha-oxidation"/>
    <property type="evidence" value="ECO:0007669"/>
    <property type="project" value="TreeGrafter"/>
</dbReference>
<dbReference type="InterPro" id="IPR013785">
    <property type="entry name" value="Aldolase_TIM"/>
</dbReference>
<dbReference type="RefSeq" id="XP_030381413.1">
    <property type="nucleotide sequence ID" value="XM_030525553.1"/>
</dbReference>
<reference evidence="11" key="1">
    <citation type="submission" date="2025-08" db="UniProtKB">
        <authorList>
            <consortium name="RefSeq"/>
        </authorList>
    </citation>
    <scope>IDENTIFICATION</scope>
    <source>
        <strain evidence="11">11010-0011.00</strain>
        <tissue evidence="11">Whole body</tissue>
    </source>
</reference>
<evidence type="ECO:0000256" key="5">
    <source>
        <dbReference type="ARBA" id="ARBA00029325"/>
    </source>
</evidence>
<organism evidence="10 11">
    <name type="scientific">Drosophila lebanonensis</name>
    <name type="common">Fruit fly</name>
    <name type="synonym">Scaptodrosophila lebanonensis</name>
    <dbReference type="NCBI Taxonomy" id="7225"/>
    <lineage>
        <taxon>Eukaryota</taxon>
        <taxon>Metazoa</taxon>
        <taxon>Ecdysozoa</taxon>
        <taxon>Arthropoda</taxon>
        <taxon>Hexapoda</taxon>
        <taxon>Insecta</taxon>
        <taxon>Pterygota</taxon>
        <taxon>Neoptera</taxon>
        <taxon>Endopterygota</taxon>
        <taxon>Diptera</taxon>
        <taxon>Brachycera</taxon>
        <taxon>Muscomorpha</taxon>
        <taxon>Ephydroidea</taxon>
        <taxon>Drosophilidae</taxon>
        <taxon>Scaptodrosophila</taxon>
    </lineage>
</organism>
<dbReference type="PROSITE" id="PS00557">
    <property type="entry name" value="FMN_HYDROXY_ACID_DH_1"/>
    <property type="match status" value="1"/>
</dbReference>
<dbReference type="InterPro" id="IPR008259">
    <property type="entry name" value="FMN_hydac_DH_AS"/>
</dbReference>
<evidence type="ECO:0000259" key="9">
    <source>
        <dbReference type="PROSITE" id="PS51349"/>
    </source>
</evidence>
<dbReference type="OrthoDB" id="25826at2759"/>
<feature type="binding site" evidence="8">
    <location>
        <begin position="77"/>
        <end position="79"/>
    </location>
    <ligand>
        <name>FMN</name>
        <dbReference type="ChEBI" id="CHEBI:58210"/>
    </ligand>
</feature>
<evidence type="ECO:0000256" key="2">
    <source>
        <dbReference type="ARBA" id="ARBA00013087"/>
    </source>
</evidence>
<dbReference type="CTD" id="3771779"/>
<protein>
    <recommendedName>
        <fullName evidence="2">(S)-2-hydroxy-acid oxidase</fullName>
        <ecNumber evidence="2">1.1.3.15</ecNumber>
    </recommendedName>
</protein>
<dbReference type="GO" id="GO:0003973">
    <property type="term" value="F:(S)-2-hydroxy-acid oxidase activity"/>
    <property type="evidence" value="ECO:0007669"/>
    <property type="project" value="UniProtKB-EC"/>
</dbReference>
<dbReference type="SUPFAM" id="SSF51395">
    <property type="entry name" value="FMN-linked oxidoreductases"/>
    <property type="match status" value="1"/>
</dbReference>
<dbReference type="PANTHER" id="PTHR10578">
    <property type="entry name" value="S -2-HYDROXY-ACID OXIDASE-RELATED"/>
    <property type="match status" value="1"/>
</dbReference>
<feature type="binding site" evidence="8">
    <location>
        <position position="259"/>
    </location>
    <ligand>
        <name>glyoxylate</name>
        <dbReference type="ChEBI" id="CHEBI:36655"/>
    </ligand>
</feature>
<dbReference type="InterPro" id="IPR037396">
    <property type="entry name" value="FMN_HAD"/>
</dbReference>
<evidence type="ECO:0000256" key="3">
    <source>
        <dbReference type="ARBA" id="ARBA00023002"/>
    </source>
</evidence>
<keyword evidence="10" id="KW-1185">Reference proteome</keyword>
<keyword evidence="8" id="KW-0285">Flavoprotein</keyword>
<feature type="binding site" evidence="8">
    <location>
        <position position="130"/>
    </location>
    <ligand>
        <name>FMN</name>
        <dbReference type="ChEBI" id="CHEBI:58210"/>
    </ligand>
</feature>
<dbReference type="Pfam" id="PF01070">
    <property type="entry name" value="FMN_dh"/>
    <property type="match status" value="1"/>
</dbReference>
<dbReference type="AlphaFoldDB" id="A0A6J2U1Q8"/>
<feature type="binding site" evidence="8">
    <location>
        <position position="156"/>
    </location>
    <ligand>
        <name>FMN</name>
        <dbReference type="ChEBI" id="CHEBI:58210"/>
    </ligand>
</feature>
<keyword evidence="3" id="KW-0560">Oxidoreductase</keyword>
<comment type="cofactor">
    <cofactor evidence="1">
        <name>FMN</name>
        <dbReference type="ChEBI" id="CHEBI:58210"/>
    </cofactor>
</comment>
<comment type="similarity">
    <text evidence="4">Belongs to the FMN-dependent alpha-hydroxy acid dehydrogenase family.</text>
</comment>
<evidence type="ECO:0000256" key="8">
    <source>
        <dbReference type="PIRSR" id="PIRSR000138-2"/>
    </source>
</evidence>
<proteinExistence type="inferred from homology"/>
<dbReference type="Proteomes" id="UP000504634">
    <property type="component" value="Unplaced"/>
</dbReference>
<feature type="binding site" evidence="8">
    <location>
        <position position="165"/>
    </location>
    <ligand>
        <name>glyoxylate</name>
        <dbReference type="ChEBI" id="CHEBI:36655"/>
    </ligand>
</feature>
<dbReference type="PIRSF" id="PIRSF000138">
    <property type="entry name" value="Al-hdrx_acd_dh"/>
    <property type="match status" value="1"/>
</dbReference>
<dbReference type="InterPro" id="IPR000262">
    <property type="entry name" value="FMN-dep_DH"/>
</dbReference>
<feature type="binding site" evidence="8">
    <location>
        <position position="254"/>
    </location>
    <ligand>
        <name>FMN</name>
        <dbReference type="ChEBI" id="CHEBI:58210"/>
    </ligand>
</feature>